<dbReference type="EMBL" id="VMRY01000020">
    <property type="protein sequence ID" value="TVT56685.1"/>
    <property type="molecule type" value="Genomic_DNA"/>
</dbReference>
<dbReference type="SUPFAM" id="SSF55681">
    <property type="entry name" value="Class II aaRS and biotin synthetases"/>
    <property type="match status" value="1"/>
</dbReference>
<dbReference type="PANTHER" id="PTHR42918">
    <property type="entry name" value="LYSYL-TRNA SYNTHETASE"/>
    <property type="match status" value="1"/>
</dbReference>
<evidence type="ECO:0000256" key="5">
    <source>
        <dbReference type="ARBA" id="ARBA00052794"/>
    </source>
</evidence>
<comment type="caution">
    <text evidence="7">The sequence shown here is derived from an EMBL/GenBank/DDBJ whole genome shotgun (WGS) entry which is preliminary data.</text>
</comment>
<dbReference type="InterPro" id="IPR006195">
    <property type="entry name" value="aa-tRNA-synth_II"/>
</dbReference>
<dbReference type="InterPro" id="IPR018149">
    <property type="entry name" value="Lys-tRNA-synth_II_C"/>
</dbReference>
<evidence type="ECO:0000259" key="6">
    <source>
        <dbReference type="PROSITE" id="PS50862"/>
    </source>
</evidence>
<dbReference type="NCBIfam" id="TIGR00462">
    <property type="entry name" value="genX"/>
    <property type="match status" value="1"/>
</dbReference>
<dbReference type="Pfam" id="PF00152">
    <property type="entry name" value="tRNA-synt_2"/>
    <property type="match status" value="1"/>
</dbReference>
<evidence type="ECO:0000256" key="4">
    <source>
        <dbReference type="ARBA" id="ARBA00022840"/>
    </source>
</evidence>
<comment type="subunit">
    <text evidence="1">Homodimer.</text>
</comment>
<protein>
    <submittedName>
        <fullName evidence="7">EF-P lysine aminoacylase GenX</fullName>
    </submittedName>
</protein>
<dbReference type="GO" id="GO:0000049">
    <property type="term" value="F:tRNA binding"/>
    <property type="evidence" value="ECO:0007669"/>
    <property type="project" value="TreeGrafter"/>
</dbReference>
<dbReference type="GO" id="GO:0004824">
    <property type="term" value="F:lysine-tRNA ligase activity"/>
    <property type="evidence" value="ECO:0007669"/>
    <property type="project" value="InterPro"/>
</dbReference>
<sequence length="323" mass="35873">MDSWRPMASIEMLRTRAQLLADIRGFFRAREVLEVDTPVCSRHGTTDPAIESLSVRYTGPGAPAGAPLYLHTSPEFAMKRLLAADSGPIYQICKVFRDGESGRRHNPEFTLLEWYRPGFDHHQLMDEVEQLILSLLPTAGPISKVTYQALFKQHLQLDPHLATSAELRACALEHDTAGFEHLELPNRDAWLDILMTHCIEPKIGPGLCFVYDYPASQAALARIRPGPPAVAERFELYMDGVEVANGFHELTDAAEQQGRFEQDLRQRAVSAQPLIPLDQHLIAALEHGIPDCSGVALGIDRLLMQITGTTHIESVIAFPLGRA</sequence>
<dbReference type="InterPro" id="IPR004364">
    <property type="entry name" value="Aa-tRNA-synt_II"/>
</dbReference>
<accession>A0A558D6P3</accession>
<dbReference type="GO" id="GO:0006430">
    <property type="term" value="P:lysyl-tRNA aminoacylation"/>
    <property type="evidence" value="ECO:0007669"/>
    <property type="project" value="InterPro"/>
</dbReference>
<dbReference type="Proteomes" id="UP000317355">
    <property type="component" value="Unassembled WGS sequence"/>
</dbReference>
<evidence type="ECO:0000313" key="7">
    <source>
        <dbReference type="EMBL" id="TVT56685.1"/>
    </source>
</evidence>
<feature type="domain" description="Aminoacyl-transfer RNA synthetases class-II family profile" evidence="6">
    <location>
        <begin position="13"/>
        <end position="319"/>
    </location>
</feature>
<evidence type="ECO:0000256" key="2">
    <source>
        <dbReference type="ARBA" id="ARBA00022598"/>
    </source>
</evidence>
<dbReference type="InterPro" id="IPR004525">
    <property type="entry name" value="EpmA"/>
</dbReference>
<keyword evidence="4" id="KW-0067">ATP-binding</keyword>
<comment type="catalytic activity">
    <reaction evidence="5">
        <text>D-beta-lysine + L-lysyl-[protein] + ATP = N(6)-((3R)-3,6-diaminohexanoyl)-L-lysyl-[protein] + AMP + diphosphate + H(+)</text>
        <dbReference type="Rhea" id="RHEA:83435"/>
        <dbReference type="Rhea" id="RHEA-COMP:9752"/>
        <dbReference type="Rhea" id="RHEA-COMP:20131"/>
        <dbReference type="ChEBI" id="CHEBI:15378"/>
        <dbReference type="ChEBI" id="CHEBI:29969"/>
        <dbReference type="ChEBI" id="CHEBI:30616"/>
        <dbReference type="ChEBI" id="CHEBI:33019"/>
        <dbReference type="ChEBI" id="CHEBI:84138"/>
        <dbReference type="ChEBI" id="CHEBI:156053"/>
        <dbReference type="ChEBI" id="CHEBI:456215"/>
    </reaction>
    <physiologicalReaction direction="left-to-right" evidence="5">
        <dbReference type="Rhea" id="RHEA:83436"/>
    </physiologicalReaction>
</comment>
<evidence type="ECO:0000256" key="1">
    <source>
        <dbReference type="ARBA" id="ARBA00011738"/>
    </source>
</evidence>
<reference evidence="7 8" key="1">
    <citation type="submission" date="2019-07" db="EMBL/GenBank/DDBJ databases">
        <title>The pathways for chlorine oxyanion respiration interact through the shared metabolite chlorate.</title>
        <authorList>
            <person name="Barnum T.P."/>
            <person name="Cheng Y."/>
            <person name="Hill K.A."/>
            <person name="Lucas L.N."/>
            <person name="Carlson H.K."/>
            <person name="Coates J.D."/>
        </authorList>
    </citation>
    <scope>NUCLEOTIDE SEQUENCE [LARGE SCALE GENOMIC DNA]</scope>
    <source>
        <strain evidence="7">BK-3</strain>
    </source>
</reference>
<dbReference type="GO" id="GO:0005524">
    <property type="term" value="F:ATP binding"/>
    <property type="evidence" value="ECO:0007669"/>
    <property type="project" value="UniProtKB-KW"/>
</dbReference>
<dbReference type="Gene3D" id="3.30.930.10">
    <property type="entry name" value="Bira Bifunctional Protein, Domain 2"/>
    <property type="match status" value="1"/>
</dbReference>
<gene>
    <name evidence="7" type="primary">genX</name>
    <name evidence="7" type="ORF">FHK82_07075</name>
</gene>
<keyword evidence="3" id="KW-0547">Nucleotide-binding</keyword>
<evidence type="ECO:0000256" key="3">
    <source>
        <dbReference type="ARBA" id="ARBA00022741"/>
    </source>
</evidence>
<dbReference type="FunFam" id="3.30.930.10:FF:000017">
    <property type="entry name" value="Elongation factor P--(R)-beta-lysine ligase"/>
    <property type="match status" value="1"/>
</dbReference>
<proteinExistence type="predicted"/>
<dbReference type="InterPro" id="IPR045864">
    <property type="entry name" value="aa-tRNA-synth_II/BPL/LPL"/>
</dbReference>
<dbReference type="GO" id="GO:0005829">
    <property type="term" value="C:cytosol"/>
    <property type="evidence" value="ECO:0007669"/>
    <property type="project" value="TreeGrafter"/>
</dbReference>
<keyword evidence="2" id="KW-0436">Ligase</keyword>
<dbReference type="AlphaFoldDB" id="A0A558D6P3"/>
<dbReference type="NCBIfam" id="NF006828">
    <property type="entry name" value="PRK09350.1"/>
    <property type="match status" value="1"/>
</dbReference>
<evidence type="ECO:0000313" key="8">
    <source>
        <dbReference type="Proteomes" id="UP000317355"/>
    </source>
</evidence>
<dbReference type="PROSITE" id="PS50862">
    <property type="entry name" value="AA_TRNA_LIGASE_II"/>
    <property type="match status" value="1"/>
</dbReference>
<organism evidence="7 8">
    <name type="scientific">Sedimenticola thiotaurini</name>
    <dbReference type="NCBI Taxonomy" id="1543721"/>
    <lineage>
        <taxon>Bacteria</taxon>
        <taxon>Pseudomonadati</taxon>
        <taxon>Pseudomonadota</taxon>
        <taxon>Gammaproteobacteria</taxon>
        <taxon>Chromatiales</taxon>
        <taxon>Sedimenticolaceae</taxon>
        <taxon>Sedimenticola</taxon>
    </lineage>
</organism>
<name>A0A558D6P3_9GAMM</name>
<dbReference type="PRINTS" id="PR00982">
    <property type="entry name" value="TRNASYNTHLYS"/>
</dbReference>
<dbReference type="PANTHER" id="PTHR42918:SF6">
    <property type="entry name" value="ELONGATION FACTOR P--(R)-BETA-LYSINE LIGASE"/>
    <property type="match status" value="1"/>
</dbReference>